<gene>
    <name evidence="3" type="ORF">TNCV_2580081</name>
</gene>
<keyword evidence="2" id="KW-1133">Transmembrane helix</keyword>
<keyword evidence="2" id="KW-0812">Transmembrane</keyword>
<evidence type="ECO:0000313" key="3">
    <source>
        <dbReference type="EMBL" id="GFY07976.1"/>
    </source>
</evidence>
<dbReference type="AlphaFoldDB" id="A0A8X6S7K2"/>
<keyword evidence="4" id="KW-1185">Reference proteome</keyword>
<feature type="compositionally biased region" description="Basic and acidic residues" evidence="1">
    <location>
        <begin position="18"/>
        <end position="29"/>
    </location>
</feature>
<comment type="caution">
    <text evidence="3">The sequence shown here is derived from an EMBL/GenBank/DDBJ whole genome shotgun (WGS) entry which is preliminary data.</text>
</comment>
<dbReference type="EMBL" id="BMAU01021279">
    <property type="protein sequence ID" value="GFY07976.1"/>
    <property type="molecule type" value="Genomic_DNA"/>
</dbReference>
<protein>
    <submittedName>
        <fullName evidence="3">Uncharacterized protein</fullName>
    </submittedName>
</protein>
<keyword evidence="2" id="KW-0472">Membrane</keyword>
<feature type="transmembrane region" description="Helical" evidence="2">
    <location>
        <begin position="106"/>
        <end position="125"/>
    </location>
</feature>
<feature type="region of interest" description="Disordered" evidence="1">
    <location>
        <begin position="1"/>
        <end position="29"/>
    </location>
</feature>
<accession>A0A8X6S7K2</accession>
<dbReference type="Proteomes" id="UP000887159">
    <property type="component" value="Unassembled WGS sequence"/>
</dbReference>
<proteinExistence type="predicted"/>
<sequence>MRKINLDRKKNTGTNRELTPDGKEYPSSRWDPERTITKDTLADAVNNRSSSDLSCIVFKTNPTALEFNAMTLTVLLKKLYISGMRWGRNLKGYILGTIKFTAQWDFWILFSIECVLYYSSFAVIFPDRM</sequence>
<organism evidence="3 4">
    <name type="scientific">Trichonephila clavipes</name>
    <name type="common">Golden silk orbweaver</name>
    <name type="synonym">Nephila clavipes</name>
    <dbReference type="NCBI Taxonomy" id="2585209"/>
    <lineage>
        <taxon>Eukaryota</taxon>
        <taxon>Metazoa</taxon>
        <taxon>Ecdysozoa</taxon>
        <taxon>Arthropoda</taxon>
        <taxon>Chelicerata</taxon>
        <taxon>Arachnida</taxon>
        <taxon>Araneae</taxon>
        <taxon>Araneomorphae</taxon>
        <taxon>Entelegynae</taxon>
        <taxon>Araneoidea</taxon>
        <taxon>Nephilidae</taxon>
        <taxon>Trichonephila</taxon>
    </lineage>
</organism>
<evidence type="ECO:0000256" key="1">
    <source>
        <dbReference type="SAM" id="MobiDB-lite"/>
    </source>
</evidence>
<evidence type="ECO:0000313" key="4">
    <source>
        <dbReference type="Proteomes" id="UP000887159"/>
    </source>
</evidence>
<evidence type="ECO:0000256" key="2">
    <source>
        <dbReference type="SAM" id="Phobius"/>
    </source>
</evidence>
<reference evidence="3" key="1">
    <citation type="submission" date="2020-08" db="EMBL/GenBank/DDBJ databases">
        <title>Multicomponent nature underlies the extraordinary mechanical properties of spider dragline silk.</title>
        <authorList>
            <person name="Kono N."/>
            <person name="Nakamura H."/>
            <person name="Mori M."/>
            <person name="Yoshida Y."/>
            <person name="Ohtoshi R."/>
            <person name="Malay A.D."/>
            <person name="Moran D.A.P."/>
            <person name="Tomita M."/>
            <person name="Numata K."/>
            <person name="Arakawa K."/>
        </authorList>
    </citation>
    <scope>NUCLEOTIDE SEQUENCE</scope>
</reference>
<feature type="compositionally biased region" description="Basic and acidic residues" evidence="1">
    <location>
        <begin position="1"/>
        <end position="10"/>
    </location>
</feature>
<name>A0A8X6S7K2_TRICX</name>